<dbReference type="EMBL" id="JACXLC010000001">
    <property type="protein sequence ID" value="MBD2843399.1"/>
    <property type="molecule type" value="Genomic_DNA"/>
</dbReference>
<dbReference type="InterPro" id="IPR000397">
    <property type="entry name" value="Heat_shock_Hsp33"/>
</dbReference>
<dbReference type="Gene3D" id="1.10.287.480">
    <property type="entry name" value="helix hairpin bin"/>
    <property type="match status" value="1"/>
</dbReference>
<gene>
    <name evidence="6" type="ORF">IB285_14150</name>
</gene>
<evidence type="ECO:0000256" key="3">
    <source>
        <dbReference type="ARBA" id="ARBA00023157"/>
    </source>
</evidence>
<dbReference type="InterPro" id="IPR016153">
    <property type="entry name" value="Heat_shock_Hsp33_N"/>
</dbReference>
<evidence type="ECO:0000256" key="4">
    <source>
        <dbReference type="ARBA" id="ARBA00023186"/>
    </source>
</evidence>
<evidence type="ECO:0000256" key="1">
    <source>
        <dbReference type="ARBA" id="ARBA00022490"/>
    </source>
</evidence>
<evidence type="ECO:0000256" key="2">
    <source>
        <dbReference type="ARBA" id="ARBA00022833"/>
    </source>
</evidence>
<dbReference type="PIRSF" id="PIRSF005261">
    <property type="entry name" value="Heat_shock_Hsp33"/>
    <property type="match status" value="1"/>
</dbReference>
<keyword evidence="2" id="KW-0862">Zinc</keyword>
<proteinExistence type="predicted"/>
<dbReference type="CDD" id="cd00498">
    <property type="entry name" value="Hsp33"/>
    <property type="match status" value="1"/>
</dbReference>
<evidence type="ECO:0000313" key="7">
    <source>
        <dbReference type="Proteomes" id="UP000635384"/>
    </source>
</evidence>
<dbReference type="RefSeq" id="WP_190788764.1">
    <property type="nucleotide sequence ID" value="NZ_JACXLC010000001.1"/>
</dbReference>
<protein>
    <submittedName>
        <fullName evidence="6">Hsp33 family molecular chaperone HslO</fullName>
    </submittedName>
</protein>
<evidence type="ECO:0000256" key="5">
    <source>
        <dbReference type="ARBA" id="ARBA00023284"/>
    </source>
</evidence>
<reference evidence="6 7" key="1">
    <citation type="submission" date="2020-09" db="EMBL/GenBank/DDBJ databases">
        <authorList>
            <person name="Yoon J.-W."/>
        </authorList>
    </citation>
    <scope>NUCLEOTIDE SEQUENCE [LARGE SCALE GENOMIC DNA]</scope>
    <source>
        <strain evidence="6 7">KMU-140</strain>
    </source>
</reference>
<dbReference type="Gene3D" id="3.55.30.10">
    <property type="entry name" value="Hsp33 domain"/>
    <property type="match status" value="1"/>
</dbReference>
<organism evidence="6 7">
    <name type="scientific">Erythrobacter rubeus</name>
    <dbReference type="NCBI Taxonomy" id="2760803"/>
    <lineage>
        <taxon>Bacteria</taxon>
        <taxon>Pseudomonadati</taxon>
        <taxon>Pseudomonadota</taxon>
        <taxon>Alphaproteobacteria</taxon>
        <taxon>Sphingomonadales</taxon>
        <taxon>Erythrobacteraceae</taxon>
        <taxon>Erythrobacter/Porphyrobacter group</taxon>
        <taxon>Erythrobacter</taxon>
    </lineage>
</organism>
<dbReference type="PANTHER" id="PTHR30111">
    <property type="entry name" value="33 KDA CHAPERONIN"/>
    <property type="match status" value="1"/>
</dbReference>
<dbReference type="SUPFAM" id="SSF64397">
    <property type="entry name" value="Hsp33 domain"/>
    <property type="match status" value="1"/>
</dbReference>
<keyword evidence="1" id="KW-0963">Cytoplasm</keyword>
<keyword evidence="4" id="KW-0143">Chaperone</keyword>
<dbReference type="Proteomes" id="UP000635384">
    <property type="component" value="Unassembled WGS sequence"/>
</dbReference>
<name>A0ABR8KRN1_9SPHN</name>
<dbReference type="Gene3D" id="3.90.1280.10">
    <property type="entry name" value="HSP33 redox switch-like"/>
    <property type="match status" value="1"/>
</dbReference>
<sequence length="296" mass="32563">MENQAETFADKLLGFTLPARNARARAVRLDRVVNDVLSAHDYPPPITHLLGEALVLSALMGGLLKGENAQLTMQAQTQGGVVSLLVCDFRAGEMRGYVDFDAERLEALGANPSLSALFDEGYLAITFETGGGERYQGIVPLEGETLAEACEMYFSQSEQIPTMIRIASRAGAGDRVAAGLLIQHLADGEEGRERLHVRLDHPDWEHVATLGSTISHEELVDPDLSMEAIAWRLFHEEDEVRVQPGPKLSRGCRCSAEYYEAVIARFPDDERADMRNENGQIVVDCAFCAKEFELAI</sequence>
<keyword evidence="7" id="KW-1185">Reference proteome</keyword>
<keyword evidence="5" id="KW-0676">Redox-active center</keyword>
<accession>A0ABR8KRN1</accession>
<dbReference type="InterPro" id="IPR023212">
    <property type="entry name" value="Hsp33_helix_hairpin_bin_dom_sf"/>
</dbReference>
<dbReference type="InterPro" id="IPR016154">
    <property type="entry name" value="Heat_shock_Hsp33_C"/>
</dbReference>
<comment type="caution">
    <text evidence="6">The sequence shown here is derived from an EMBL/GenBank/DDBJ whole genome shotgun (WGS) entry which is preliminary data.</text>
</comment>
<keyword evidence="3" id="KW-1015">Disulfide bond</keyword>
<dbReference type="PANTHER" id="PTHR30111:SF1">
    <property type="entry name" value="33 KDA CHAPERONIN"/>
    <property type="match status" value="1"/>
</dbReference>
<dbReference type="Pfam" id="PF01430">
    <property type="entry name" value="HSP33"/>
    <property type="match status" value="1"/>
</dbReference>
<dbReference type="SUPFAM" id="SSF118352">
    <property type="entry name" value="HSP33 redox switch-like"/>
    <property type="match status" value="1"/>
</dbReference>
<evidence type="ECO:0000313" key="6">
    <source>
        <dbReference type="EMBL" id="MBD2843399.1"/>
    </source>
</evidence>